<dbReference type="GO" id="GO:0005462">
    <property type="term" value="F:UDP-N-acetylglucosamine transmembrane transporter activity"/>
    <property type="evidence" value="ECO:0000318"/>
    <property type="project" value="GO_Central"/>
</dbReference>
<evidence type="ECO:0000313" key="7">
    <source>
        <dbReference type="Proteomes" id="UP000001554"/>
    </source>
</evidence>
<feature type="transmembrane region" description="Helical" evidence="5">
    <location>
        <begin position="15"/>
        <end position="34"/>
    </location>
</feature>
<evidence type="ECO:0000256" key="2">
    <source>
        <dbReference type="ARBA" id="ARBA00022692"/>
    </source>
</evidence>
<dbReference type="InterPro" id="IPR004853">
    <property type="entry name" value="Sugar_P_trans_dom"/>
</dbReference>
<reference evidence="8 9" key="2">
    <citation type="submission" date="2025-04" db="UniProtKB">
        <authorList>
            <consortium name="RefSeq"/>
        </authorList>
    </citation>
    <scope>IDENTIFICATION</scope>
    <source>
        <strain evidence="8 9">S238N-H82</strain>
        <tissue evidence="8 9">Testes</tissue>
    </source>
</reference>
<dbReference type="GO" id="GO:0016020">
    <property type="term" value="C:membrane"/>
    <property type="evidence" value="ECO:0007669"/>
    <property type="project" value="UniProtKB-SubCell"/>
</dbReference>
<protein>
    <submittedName>
        <fullName evidence="8">UDP-N-acetylglucosamine/UDP-glucose/GDP-mannose transporter-like isoform X1</fullName>
    </submittedName>
    <submittedName>
        <fullName evidence="9">UDP-N-acetylglucosamine/UDP-glucose/GDP-mannose transporter-like isoform X2</fullName>
    </submittedName>
</protein>
<name>A0A9J7NDE1_BRAFL</name>
<dbReference type="GeneID" id="118431983"/>
<sequence length="344" mass="38398">MTSVGGSGPGTSSMLLRLATALFYGFSSFMIVVVNKSVLTTYQFPSFQFLGLGQMVATIFVMYSAKKLSIVKFPDWNRDIPRKAFPLPLIYIGNLIFGLGSTKRLNLPMFTVLRRFSILFTMILEYVVLGHLASRRVQAIVILMVIGAIIAALNDLAFDLRGYVFILLNDLFTALNGVYVKKKLDSKDQDQENVQEELGKYGLLFYNALFMLFPTMAICVSTGDFEKVLAFPGWSEPLFVLQFFMSCFMGFILMYSTILCTGHNSALTTTIVGTIKNILITYLGMVFGGDYIFSWSNFVGLNISVLCSLCYTFISLTDPFTRRSPSFTSSGHSADHPNLRVQIL</sequence>
<evidence type="ECO:0000256" key="5">
    <source>
        <dbReference type="SAM" id="Phobius"/>
    </source>
</evidence>
<evidence type="ECO:0000259" key="6">
    <source>
        <dbReference type="Pfam" id="PF03151"/>
    </source>
</evidence>
<feature type="transmembrane region" description="Helical" evidence="5">
    <location>
        <begin position="84"/>
        <end position="100"/>
    </location>
</feature>
<feature type="domain" description="Sugar phosphate transporter" evidence="6">
    <location>
        <begin position="20"/>
        <end position="311"/>
    </location>
</feature>
<dbReference type="InterPro" id="IPR050186">
    <property type="entry name" value="TPT_transporter"/>
</dbReference>
<keyword evidence="4 5" id="KW-0472">Membrane</keyword>
<dbReference type="OMA" id="VWMLINC"/>
<dbReference type="GO" id="GO:0015297">
    <property type="term" value="F:antiporter activity"/>
    <property type="evidence" value="ECO:0000318"/>
    <property type="project" value="GO_Central"/>
</dbReference>
<accession>A0A9J7NDE1</accession>
<dbReference type="Pfam" id="PF03151">
    <property type="entry name" value="TPT"/>
    <property type="match status" value="1"/>
</dbReference>
<dbReference type="OrthoDB" id="417037at2759"/>
<feature type="transmembrane region" description="Helical" evidence="5">
    <location>
        <begin position="112"/>
        <end position="132"/>
    </location>
</feature>
<dbReference type="GO" id="GO:0005794">
    <property type="term" value="C:Golgi apparatus"/>
    <property type="evidence" value="ECO:0000318"/>
    <property type="project" value="GO_Central"/>
</dbReference>
<dbReference type="PANTHER" id="PTHR11132">
    <property type="entry name" value="SOLUTE CARRIER FAMILY 35"/>
    <property type="match status" value="1"/>
</dbReference>
<evidence type="ECO:0000256" key="1">
    <source>
        <dbReference type="ARBA" id="ARBA00004141"/>
    </source>
</evidence>
<dbReference type="AlphaFoldDB" id="A0A9J7NDE1"/>
<keyword evidence="3 5" id="KW-1133">Transmembrane helix</keyword>
<comment type="subcellular location">
    <subcellularLocation>
        <location evidence="1">Membrane</location>
        <topology evidence="1">Multi-pass membrane protein</topology>
    </subcellularLocation>
</comment>
<dbReference type="GO" id="GO:0015780">
    <property type="term" value="P:nucleotide-sugar transmembrane transport"/>
    <property type="evidence" value="ECO:0000318"/>
    <property type="project" value="GO_Central"/>
</dbReference>
<feature type="transmembrane region" description="Helical" evidence="5">
    <location>
        <begin position="266"/>
        <end position="285"/>
    </location>
</feature>
<gene>
    <name evidence="8 9" type="primary">LOC118431983</name>
</gene>
<feature type="transmembrane region" description="Helical" evidence="5">
    <location>
        <begin position="139"/>
        <end position="157"/>
    </location>
</feature>
<organism evidence="7 9">
    <name type="scientific">Branchiostoma floridae</name>
    <name type="common">Florida lancelet</name>
    <name type="synonym">Amphioxus</name>
    <dbReference type="NCBI Taxonomy" id="7739"/>
    <lineage>
        <taxon>Eukaryota</taxon>
        <taxon>Metazoa</taxon>
        <taxon>Chordata</taxon>
        <taxon>Cephalochordata</taxon>
        <taxon>Leptocardii</taxon>
        <taxon>Amphioxiformes</taxon>
        <taxon>Branchiostomatidae</taxon>
        <taxon>Branchiostoma</taxon>
    </lineage>
</organism>
<evidence type="ECO:0000313" key="9">
    <source>
        <dbReference type="RefSeq" id="XP_035699335.1"/>
    </source>
</evidence>
<feature type="transmembrane region" description="Helical" evidence="5">
    <location>
        <begin position="46"/>
        <end position="63"/>
    </location>
</feature>
<keyword evidence="2 5" id="KW-0812">Transmembrane</keyword>
<feature type="transmembrane region" description="Helical" evidence="5">
    <location>
        <begin position="291"/>
        <end position="314"/>
    </location>
</feature>
<dbReference type="RefSeq" id="XP_035699334.1">
    <property type="nucleotide sequence ID" value="XM_035843441.1"/>
</dbReference>
<dbReference type="KEGG" id="bfo:118431983"/>
<reference evidence="7" key="1">
    <citation type="journal article" date="2020" name="Nat. Ecol. Evol.">
        <title>Deeply conserved synteny resolves early events in vertebrate evolution.</title>
        <authorList>
            <person name="Simakov O."/>
            <person name="Marletaz F."/>
            <person name="Yue J.X."/>
            <person name="O'Connell B."/>
            <person name="Jenkins J."/>
            <person name="Brandt A."/>
            <person name="Calef R."/>
            <person name="Tung C.H."/>
            <person name="Huang T.K."/>
            <person name="Schmutz J."/>
            <person name="Satoh N."/>
            <person name="Yu J.K."/>
            <person name="Putnam N.H."/>
            <person name="Green R.E."/>
            <person name="Rokhsar D.S."/>
        </authorList>
    </citation>
    <scope>NUCLEOTIDE SEQUENCE [LARGE SCALE GENOMIC DNA]</scope>
    <source>
        <strain evidence="7">S238N-H82</strain>
    </source>
</reference>
<dbReference type="Proteomes" id="UP000001554">
    <property type="component" value="Chromosome 15"/>
</dbReference>
<evidence type="ECO:0000256" key="3">
    <source>
        <dbReference type="ARBA" id="ARBA00022989"/>
    </source>
</evidence>
<dbReference type="GO" id="GO:0005461">
    <property type="term" value="F:UDP-glucuronate transmembrane transporter activity"/>
    <property type="evidence" value="ECO:0000318"/>
    <property type="project" value="GO_Central"/>
</dbReference>
<dbReference type="GO" id="GO:0005463">
    <property type="term" value="F:UDP-N-acetylgalactosamine transmembrane transporter activity"/>
    <property type="evidence" value="ECO:0000318"/>
    <property type="project" value="GO_Central"/>
</dbReference>
<evidence type="ECO:0000256" key="4">
    <source>
        <dbReference type="ARBA" id="ARBA00023136"/>
    </source>
</evidence>
<dbReference type="RefSeq" id="XP_035699335.1">
    <property type="nucleotide sequence ID" value="XM_035843442.1"/>
</dbReference>
<feature type="transmembrane region" description="Helical" evidence="5">
    <location>
        <begin position="201"/>
        <end position="218"/>
    </location>
</feature>
<evidence type="ECO:0000313" key="8">
    <source>
        <dbReference type="RefSeq" id="XP_035699334.1"/>
    </source>
</evidence>
<proteinExistence type="predicted"/>
<keyword evidence="7" id="KW-1185">Reference proteome</keyword>
<feature type="transmembrane region" description="Helical" evidence="5">
    <location>
        <begin position="238"/>
        <end position="259"/>
    </location>
</feature>
<feature type="transmembrane region" description="Helical" evidence="5">
    <location>
        <begin position="163"/>
        <end position="180"/>
    </location>
</feature>